<sequence length="48" mass="5142">MSLAPFGFGSRILDPVSSSDLWDLRFPVDSSLPIGSRIFDPLSSSIAS</sequence>
<evidence type="ECO:0000313" key="2">
    <source>
        <dbReference type="Proteomes" id="UP001140949"/>
    </source>
</evidence>
<dbReference type="EMBL" id="JANAVB010044818">
    <property type="protein sequence ID" value="KAJ6790960.1"/>
    <property type="molecule type" value="Genomic_DNA"/>
</dbReference>
<reference evidence="1" key="2">
    <citation type="submission" date="2023-04" db="EMBL/GenBank/DDBJ databases">
        <authorList>
            <person name="Bruccoleri R.E."/>
            <person name="Oakeley E.J."/>
            <person name="Faust A.-M."/>
            <person name="Dessus-Babus S."/>
            <person name="Altorfer M."/>
            <person name="Burckhardt D."/>
            <person name="Oertli M."/>
            <person name="Naumann U."/>
            <person name="Petersen F."/>
            <person name="Wong J."/>
        </authorList>
    </citation>
    <scope>NUCLEOTIDE SEQUENCE</scope>
    <source>
        <strain evidence="1">GSM-AAB239-AS_SAM_17_03QT</strain>
        <tissue evidence="1">Leaf</tissue>
    </source>
</reference>
<keyword evidence="1" id="KW-0346">Stress response</keyword>
<comment type="caution">
    <text evidence="1">The sequence shown here is derived from an EMBL/GenBank/DDBJ whole genome shotgun (WGS) entry which is preliminary data.</text>
</comment>
<dbReference type="AlphaFoldDB" id="A0AAX6DGR0"/>
<accession>A0AAX6DGR0</accession>
<name>A0AAX6DGR0_IRIPA</name>
<organism evidence="1 2">
    <name type="scientific">Iris pallida</name>
    <name type="common">Sweet iris</name>
    <dbReference type="NCBI Taxonomy" id="29817"/>
    <lineage>
        <taxon>Eukaryota</taxon>
        <taxon>Viridiplantae</taxon>
        <taxon>Streptophyta</taxon>
        <taxon>Embryophyta</taxon>
        <taxon>Tracheophyta</taxon>
        <taxon>Spermatophyta</taxon>
        <taxon>Magnoliopsida</taxon>
        <taxon>Liliopsida</taxon>
        <taxon>Asparagales</taxon>
        <taxon>Iridaceae</taxon>
        <taxon>Iridoideae</taxon>
        <taxon>Irideae</taxon>
        <taxon>Iris</taxon>
    </lineage>
</organism>
<protein>
    <submittedName>
        <fullName evidence="1">18.1 kDa class I heat shock protein-like isoform X1</fullName>
    </submittedName>
</protein>
<proteinExistence type="predicted"/>
<reference evidence="1" key="1">
    <citation type="journal article" date="2023" name="GigaByte">
        <title>Genome assembly of the bearded iris, Iris pallida Lam.</title>
        <authorList>
            <person name="Bruccoleri R.E."/>
            <person name="Oakeley E.J."/>
            <person name="Faust A.M.E."/>
            <person name="Altorfer M."/>
            <person name="Dessus-Babus S."/>
            <person name="Burckhardt D."/>
            <person name="Oertli M."/>
            <person name="Naumann U."/>
            <person name="Petersen F."/>
            <person name="Wong J."/>
        </authorList>
    </citation>
    <scope>NUCLEOTIDE SEQUENCE</scope>
    <source>
        <strain evidence="1">GSM-AAB239-AS_SAM_17_03QT</strain>
    </source>
</reference>
<dbReference type="Proteomes" id="UP001140949">
    <property type="component" value="Unassembled WGS sequence"/>
</dbReference>
<evidence type="ECO:0000313" key="1">
    <source>
        <dbReference type="EMBL" id="KAJ6790960.1"/>
    </source>
</evidence>
<keyword evidence="2" id="KW-1185">Reference proteome</keyword>
<gene>
    <name evidence="1" type="ORF">M6B38_246490</name>
</gene>